<feature type="domain" description="MADF" evidence="2">
    <location>
        <begin position="66"/>
        <end position="123"/>
    </location>
</feature>
<feature type="region of interest" description="Disordered" evidence="1">
    <location>
        <begin position="277"/>
        <end position="300"/>
    </location>
</feature>
<organism evidence="3 4">
    <name type="scientific">Daphnia magna</name>
    <dbReference type="NCBI Taxonomy" id="35525"/>
    <lineage>
        <taxon>Eukaryota</taxon>
        <taxon>Metazoa</taxon>
        <taxon>Ecdysozoa</taxon>
        <taxon>Arthropoda</taxon>
        <taxon>Crustacea</taxon>
        <taxon>Branchiopoda</taxon>
        <taxon>Diplostraca</taxon>
        <taxon>Cladocera</taxon>
        <taxon>Anomopoda</taxon>
        <taxon>Daphniidae</taxon>
        <taxon>Daphnia</taxon>
    </lineage>
</organism>
<protein>
    <recommendedName>
        <fullName evidence="2">MADF domain-containing protein</fullName>
    </recommendedName>
</protein>
<dbReference type="InterPro" id="IPR006578">
    <property type="entry name" value="MADF-dom"/>
</dbReference>
<accession>A0ABQ9Z0C2</accession>
<reference evidence="3 4" key="1">
    <citation type="journal article" date="2023" name="Nucleic Acids Res.">
        <title>The hologenome of Daphnia magna reveals possible DNA methylation and microbiome-mediated evolution of the host genome.</title>
        <authorList>
            <person name="Chaturvedi A."/>
            <person name="Li X."/>
            <person name="Dhandapani V."/>
            <person name="Marshall H."/>
            <person name="Kissane S."/>
            <person name="Cuenca-Cambronero M."/>
            <person name="Asole G."/>
            <person name="Calvet F."/>
            <person name="Ruiz-Romero M."/>
            <person name="Marangio P."/>
            <person name="Guigo R."/>
            <person name="Rago D."/>
            <person name="Mirbahai L."/>
            <person name="Eastwood N."/>
            <person name="Colbourne J.K."/>
            <person name="Zhou J."/>
            <person name="Mallon E."/>
            <person name="Orsini L."/>
        </authorList>
    </citation>
    <scope>NUCLEOTIDE SEQUENCE [LARGE SCALE GENOMIC DNA]</scope>
    <source>
        <strain evidence="3">LRV0_1</strain>
    </source>
</reference>
<dbReference type="Proteomes" id="UP001234178">
    <property type="component" value="Unassembled WGS sequence"/>
</dbReference>
<feature type="compositionally biased region" description="Basic residues" evidence="1">
    <location>
        <begin position="22"/>
        <end position="34"/>
    </location>
</feature>
<proteinExistence type="predicted"/>
<feature type="compositionally biased region" description="Polar residues" evidence="1">
    <location>
        <begin position="35"/>
        <end position="46"/>
    </location>
</feature>
<dbReference type="Pfam" id="PF10545">
    <property type="entry name" value="MADF_DNA_bdg"/>
    <property type="match status" value="1"/>
</dbReference>
<feature type="compositionally biased region" description="Low complexity" evidence="1">
    <location>
        <begin position="287"/>
        <end position="300"/>
    </location>
</feature>
<sequence>MGWRKRKTNGNTKNLNSIPKNSVKKPTKFSHRKSNVNGPSKSSGPSYSVKKRVSTYSWNEETIQLLIQSVSQYPVLFDITRADYKDVTVHARANDSIAKGLPNNCSTYYNSHRKAFAKEKQLSTKSSRHIPLTPLGSSLSACLHFSPSLLSNSCSRSAFLSATAVAAPIGVCPSSISVTGSITSNAVPSSIHCLWSDKLVTAMCPFAPPPLLTRAFPVDTVFVSCNAWEGSTCARPTNPFKSNGLVATTFIDRAGPSILAGLLVLVQLPSPPPTVLDGDVSNEDFGSKSMSPSSTKASPSTLIIPSDTDSIAALPGLISLPSKDTRRFACQGIIPNCFTYLGEHTDTTATVSIMAASFFPQRNTSSTTIL</sequence>
<dbReference type="EMBL" id="JAOYFB010000002">
    <property type="protein sequence ID" value="KAK4006362.1"/>
    <property type="molecule type" value="Genomic_DNA"/>
</dbReference>
<evidence type="ECO:0000259" key="2">
    <source>
        <dbReference type="Pfam" id="PF10545"/>
    </source>
</evidence>
<evidence type="ECO:0000313" key="4">
    <source>
        <dbReference type="Proteomes" id="UP001234178"/>
    </source>
</evidence>
<evidence type="ECO:0000313" key="3">
    <source>
        <dbReference type="EMBL" id="KAK4006362.1"/>
    </source>
</evidence>
<evidence type="ECO:0000256" key="1">
    <source>
        <dbReference type="SAM" id="MobiDB-lite"/>
    </source>
</evidence>
<feature type="region of interest" description="Disordered" evidence="1">
    <location>
        <begin position="1"/>
        <end position="48"/>
    </location>
</feature>
<feature type="compositionally biased region" description="Polar residues" evidence="1">
    <location>
        <begin position="9"/>
        <end position="20"/>
    </location>
</feature>
<gene>
    <name evidence="3" type="ORF">OUZ56_011516</name>
</gene>
<name>A0ABQ9Z0C2_9CRUS</name>
<keyword evidence="4" id="KW-1185">Reference proteome</keyword>
<comment type="caution">
    <text evidence="3">The sequence shown here is derived from an EMBL/GenBank/DDBJ whole genome shotgun (WGS) entry which is preliminary data.</text>
</comment>